<sequence>MGKPSDLAPQSGQSRKISARYSELFQLLHEFAPSKCSATAASDSTLACSGSRRRDVALIREYKFNSYLRLANSSSDAQPPRFLPGVTSRSVNLRLFKQAFPARFVPTPRTRRDSDDDIHAISPYLCSDALALNYDPRCPGDDSLAHFAFLRPSCSSTALDAMNSISVFA</sequence>
<name>A0A4S4LVU3_9AGAM</name>
<accession>A0A4S4LVU3</accession>
<dbReference type="EMBL" id="SGPL01000147">
    <property type="protein sequence ID" value="THH16659.1"/>
    <property type="molecule type" value="Genomic_DNA"/>
</dbReference>
<gene>
    <name evidence="1" type="ORF">EW146_g4010</name>
</gene>
<comment type="caution">
    <text evidence="1">The sequence shown here is derived from an EMBL/GenBank/DDBJ whole genome shotgun (WGS) entry which is preliminary data.</text>
</comment>
<proteinExistence type="predicted"/>
<dbReference type="Proteomes" id="UP000310158">
    <property type="component" value="Unassembled WGS sequence"/>
</dbReference>
<evidence type="ECO:0000313" key="1">
    <source>
        <dbReference type="EMBL" id="THH16659.1"/>
    </source>
</evidence>
<keyword evidence="2" id="KW-1185">Reference proteome</keyword>
<evidence type="ECO:0000313" key="2">
    <source>
        <dbReference type="Proteomes" id="UP000310158"/>
    </source>
</evidence>
<organism evidence="1 2">
    <name type="scientific">Bondarzewia mesenterica</name>
    <dbReference type="NCBI Taxonomy" id="1095465"/>
    <lineage>
        <taxon>Eukaryota</taxon>
        <taxon>Fungi</taxon>
        <taxon>Dikarya</taxon>
        <taxon>Basidiomycota</taxon>
        <taxon>Agaricomycotina</taxon>
        <taxon>Agaricomycetes</taxon>
        <taxon>Russulales</taxon>
        <taxon>Bondarzewiaceae</taxon>
        <taxon>Bondarzewia</taxon>
    </lineage>
</organism>
<reference evidence="1 2" key="1">
    <citation type="submission" date="2019-02" db="EMBL/GenBank/DDBJ databases">
        <title>Genome sequencing of the rare red list fungi Bondarzewia mesenterica.</title>
        <authorList>
            <person name="Buettner E."/>
            <person name="Kellner H."/>
        </authorList>
    </citation>
    <scope>NUCLEOTIDE SEQUENCE [LARGE SCALE GENOMIC DNA]</scope>
    <source>
        <strain evidence="1 2">DSM 108281</strain>
    </source>
</reference>
<protein>
    <submittedName>
        <fullName evidence="1">Uncharacterized protein</fullName>
    </submittedName>
</protein>
<dbReference type="AlphaFoldDB" id="A0A4S4LVU3"/>